<comment type="caution">
    <text evidence="3">The sequence shown here is derived from an EMBL/GenBank/DDBJ whole genome shotgun (WGS) entry which is preliminary data.</text>
</comment>
<feature type="region of interest" description="Disordered" evidence="2">
    <location>
        <begin position="1"/>
        <end position="21"/>
    </location>
</feature>
<dbReference type="InterPro" id="IPR005299">
    <property type="entry name" value="MeTrfase_7"/>
</dbReference>
<sequence>MSHKSHQKEDTDGDRMGSPLHSFCGSSRHQMRYKKTACPFAVQRRILKEYAKRTNYSQIVLQLPKPGPNDPSIHAFSVDLSSEKLARFTGKLYTNDFNNIFKLLPEFYDMQRKKRGEEFGPWFVSGVPGSFYGRLFPSNSLDFVYSSYSLHWLSQV</sequence>
<evidence type="ECO:0000256" key="1">
    <source>
        <dbReference type="ARBA" id="ARBA00007967"/>
    </source>
</evidence>
<organism evidence="3 4">
    <name type="scientific">Escallonia rubra</name>
    <dbReference type="NCBI Taxonomy" id="112253"/>
    <lineage>
        <taxon>Eukaryota</taxon>
        <taxon>Viridiplantae</taxon>
        <taxon>Streptophyta</taxon>
        <taxon>Embryophyta</taxon>
        <taxon>Tracheophyta</taxon>
        <taxon>Spermatophyta</taxon>
        <taxon>Magnoliopsida</taxon>
        <taxon>eudicotyledons</taxon>
        <taxon>Gunneridae</taxon>
        <taxon>Pentapetalae</taxon>
        <taxon>asterids</taxon>
        <taxon>campanulids</taxon>
        <taxon>Escalloniales</taxon>
        <taxon>Escalloniaceae</taxon>
        <taxon>Escallonia</taxon>
    </lineage>
</organism>
<proteinExistence type="inferred from homology"/>
<dbReference type="PANTHER" id="PTHR31009">
    <property type="entry name" value="S-ADENOSYL-L-METHIONINE:CARBOXYL METHYLTRANSFERASE FAMILY PROTEIN"/>
    <property type="match status" value="1"/>
</dbReference>
<protein>
    <submittedName>
        <fullName evidence="3">Uncharacterized protein</fullName>
    </submittedName>
</protein>
<reference evidence="3" key="1">
    <citation type="submission" date="2022-12" db="EMBL/GenBank/DDBJ databases">
        <title>Draft genome assemblies for two species of Escallonia (Escalloniales).</title>
        <authorList>
            <person name="Chanderbali A."/>
            <person name="Dervinis C."/>
            <person name="Anghel I."/>
            <person name="Soltis D."/>
            <person name="Soltis P."/>
            <person name="Zapata F."/>
        </authorList>
    </citation>
    <scope>NUCLEOTIDE SEQUENCE</scope>
    <source>
        <strain evidence="3">UCBG92.1500</strain>
        <tissue evidence="3">Leaf</tissue>
    </source>
</reference>
<accession>A0AA88UV39</accession>
<comment type="similarity">
    <text evidence="1">Belongs to the methyltransferase superfamily. Type-7 methyltransferase family.</text>
</comment>
<gene>
    <name evidence="3" type="ORF">RJ640_015438</name>
</gene>
<evidence type="ECO:0000313" key="3">
    <source>
        <dbReference type="EMBL" id="KAK2990047.1"/>
    </source>
</evidence>
<dbReference type="EMBL" id="JAVXUO010000675">
    <property type="protein sequence ID" value="KAK2990047.1"/>
    <property type="molecule type" value="Genomic_DNA"/>
</dbReference>
<dbReference type="GO" id="GO:0008168">
    <property type="term" value="F:methyltransferase activity"/>
    <property type="evidence" value="ECO:0007669"/>
    <property type="project" value="InterPro"/>
</dbReference>
<dbReference type="Pfam" id="PF03492">
    <property type="entry name" value="Methyltransf_7"/>
    <property type="match status" value="1"/>
</dbReference>
<name>A0AA88UV39_9ASTE</name>
<evidence type="ECO:0000313" key="4">
    <source>
        <dbReference type="Proteomes" id="UP001187471"/>
    </source>
</evidence>
<keyword evidence="4" id="KW-1185">Reference proteome</keyword>
<evidence type="ECO:0000256" key="2">
    <source>
        <dbReference type="SAM" id="MobiDB-lite"/>
    </source>
</evidence>
<dbReference type="Proteomes" id="UP001187471">
    <property type="component" value="Unassembled WGS sequence"/>
</dbReference>
<dbReference type="InterPro" id="IPR029063">
    <property type="entry name" value="SAM-dependent_MTases_sf"/>
</dbReference>
<dbReference type="SUPFAM" id="SSF53335">
    <property type="entry name" value="S-adenosyl-L-methionine-dependent methyltransferases"/>
    <property type="match status" value="1"/>
</dbReference>
<dbReference type="AlphaFoldDB" id="A0AA88UV39"/>
<dbReference type="Gene3D" id="3.40.50.150">
    <property type="entry name" value="Vaccinia Virus protein VP39"/>
    <property type="match status" value="1"/>
</dbReference>